<keyword evidence="1" id="KW-0812">Transmembrane</keyword>
<accession>A0A0A6ZKT9</accession>
<geneLocation type="mitochondrion" evidence="2"/>
<dbReference type="EMBL" id="KF385874">
    <property type="protein sequence ID" value="AHA52544.1"/>
    <property type="molecule type" value="Genomic_DNA"/>
</dbReference>
<proteinExistence type="predicted"/>
<feature type="transmembrane region" description="Helical" evidence="1">
    <location>
        <begin position="6"/>
        <end position="23"/>
    </location>
</feature>
<evidence type="ECO:0000313" key="2">
    <source>
        <dbReference type="EMBL" id="AHA52544.1"/>
    </source>
</evidence>
<dbReference type="AlphaFoldDB" id="A0A0A6ZKT9"/>
<protein>
    <submittedName>
        <fullName evidence="2">NADH dehydrogenase subunit 4L</fullName>
    </submittedName>
</protein>
<evidence type="ECO:0000256" key="1">
    <source>
        <dbReference type="SAM" id="Phobius"/>
    </source>
</evidence>
<organism evidence="2">
    <name type="scientific">Ichneutes sp. QL-2013</name>
    <dbReference type="NCBI Taxonomy" id="1421596"/>
    <lineage>
        <taxon>Eukaryota</taxon>
        <taxon>Metazoa</taxon>
        <taxon>Ecdysozoa</taxon>
        <taxon>Arthropoda</taxon>
        <taxon>Hexapoda</taxon>
        <taxon>Insecta</taxon>
        <taxon>Pterygota</taxon>
        <taxon>Neoptera</taxon>
        <taxon>Endopterygota</taxon>
        <taxon>Hymenoptera</taxon>
        <taxon>Apocrita</taxon>
        <taxon>Ichneumonoidea</taxon>
        <taxon>Braconidae</taxon>
        <taxon>Ichneutinae</taxon>
        <taxon>Ichneutes</taxon>
    </lineage>
</organism>
<keyword evidence="2" id="KW-0496">Mitochondrion</keyword>
<reference evidence="2" key="1">
    <citation type="submission" date="2013-07" db="EMBL/GenBank/DDBJ databases">
        <title>The comparative mitochondrial genomes from Braconidae subfamilies and the phylogeny of the Hymenoptera.</title>
        <authorList>
            <person name="Li Q."/>
            <person name="Wei S.J."/>
            <person name="Chen X.X."/>
        </authorList>
    </citation>
    <scope>NUCLEOTIDE SEQUENCE</scope>
</reference>
<sequence>MNYNIYYSILLFLMSCLMFSLIYKHILLTLINMEFMIINTIYNMYMTFFNLKNKYFLYIFIFNN</sequence>
<gene>
    <name evidence="2" type="primary">ND4L</name>
</gene>
<keyword evidence="1" id="KW-1133">Transmembrane helix</keyword>
<keyword evidence="1" id="KW-0472">Membrane</keyword>
<name>A0A0A6ZKT9_9HYME</name>